<name>A0A9P4IDK4_9PEZI</name>
<dbReference type="OrthoDB" id="5297549at2759"/>
<organism evidence="4 5">
    <name type="scientific">Rhizodiscina lignyota</name>
    <dbReference type="NCBI Taxonomy" id="1504668"/>
    <lineage>
        <taxon>Eukaryota</taxon>
        <taxon>Fungi</taxon>
        <taxon>Dikarya</taxon>
        <taxon>Ascomycota</taxon>
        <taxon>Pezizomycotina</taxon>
        <taxon>Dothideomycetes</taxon>
        <taxon>Pleosporomycetidae</taxon>
        <taxon>Aulographales</taxon>
        <taxon>Rhizodiscinaceae</taxon>
        <taxon>Rhizodiscina</taxon>
    </lineage>
</organism>
<comment type="similarity">
    <text evidence="1">Belongs to the asteroid family.</text>
</comment>
<dbReference type="InterPro" id="IPR039436">
    <property type="entry name" value="Asteroid_dom"/>
</dbReference>
<sequence>MGIPHLLKLLEPFATPAAFPAAPFPGSADGRFHDSGGLAVIDGPGLAYHAYHNALSRRKDARNALEAIPPYHEVCAVVLNWIDALESNGLTIRAIFFDGALPHAKTPVRISRLQHYLNQLILFRRDYPHGFLTPRDWHENKPADQSELFRIQHVPAKLKALPASPFLVPAVIESLLQSKYASITSIVPGEADAYCARYVKRSGGTVITGDTDLLVYDIGLKGSVTFFSDFSLDSKLRSKRYEPAVIARRLHLGSLLKLGFIVMRNRGKSLNECKLLAQNLQNANKEYLKFKEEYEFEVDLPSAFSEVRLSPTGTDKSSLDPRVAEYVHRTKESLSKRVIYLPFLVDDPTRFAAWTSGAAVRRLGYNLDGQAGDRTTVEVQRRGPNMAEVSVPHLRAVECKKAALSLLEDASNWRNELAHSSSAYFWMSFAILLVCKDIVAGGKPLVPKDHLEDILQGQWIGSDWAFIHFSALVQAELYSFRILKQLLGYWKRPLTVETTRAEWMISLEDFLSDLPSLRDLFSSSSLLETDKHEAVISLIYGLPGVVETVPDEPSKESEKKGKKKRKKAKTQAGREGNGSTPNNIFNVLSSNV</sequence>
<accession>A0A9P4IDK4</accession>
<keyword evidence="5" id="KW-1185">Reference proteome</keyword>
<feature type="compositionally biased region" description="Basic residues" evidence="2">
    <location>
        <begin position="560"/>
        <end position="569"/>
    </location>
</feature>
<proteinExistence type="inferred from homology"/>
<dbReference type="InterPro" id="IPR026832">
    <property type="entry name" value="Asteroid"/>
</dbReference>
<evidence type="ECO:0000256" key="1">
    <source>
        <dbReference type="ARBA" id="ARBA00007398"/>
    </source>
</evidence>
<dbReference type="SUPFAM" id="SSF88723">
    <property type="entry name" value="PIN domain-like"/>
    <property type="match status" value="1"/>
</dbReference>
<comment type="caution">
    <text evidence="4">The sequence shown here is derived from an EMBL/GenBank/DDBJ whole genome shotgun (WGS) entry which is preliminary data.</text>
</comment>
<dbReference type="Proteomes" id="UP000799772">
    <property type="component" value="Unassembled WGS sequence"/>
</dbReference>
<dbReference type="AlphaFoldDB" id="A0A9P4IDK4"/>
<evidence type="ECO:0000259" key="3">
    <source>
        <dbReference type="Pfam" id="PF12813"/>
    </source>
</evidence>
<gene>
    <name evidence="4" type="ORF">NA57DRAFT_77558</name>
</gene>
<dbReference type="Pfam" id="PF12813">
    <property type="entry name" value="XPG_I_2"/>
    <property type="match status" value="1"/>
</dbReference>
<dbReference type="EMBL" id="ML978128">
    <property type="protein sequence ID" value="KAF2097305.1"/>
    <property type="molecule type" value="Genomic_DNA"/>
</dbReference>
<evidence type="ECO:0000256" key="2">
    <source>
        <dbReference type="SAM" id="MobiDB-lite"/>
    </source>
</evidence>
<feature type="region of interest" description="Disordered" evidence="2">
    <location>
        <begin position="549"/>
        <end position="592"/>
    </location>
</feature>
<evidence type="ECO:0000313" key="5">
    <source>
        <dbReference type="Proteomes" id="UP000799772"/>
    </source>
</evidence>
<dbReference type="PANTHER" id="PTHR15665">
    <property type="entry name" value="ASTEROID PROTEIN"/>
    <property type="match status" value="1"/>
</dbReference>
<dbReference type="Gene3D" id="3.40.50.1010">
    <property type="entry name" value="5'-nuclease"/>
    <property type="match status" value="1"/>
</dbReference>
<feature type="domain" description="Asteroid" evidence="3">
    <location>
        <begin position="164"/>
        <end position="391"/>
    </location>
</feature>
<feature type="compositionally biased region" description="Polar residues" evidence="2">
    <location>
        <begin position="577"/>
        <end position="592"/>
    </location>
</feature>
<reference evidence="4" key="1">
    <citation type="journal article" date="2020" name="Stud. Mycol.">
        <title>101 Dothideomycetes genomes: a test case for predicting lifestyles and emergence of pathogens.</title>
        <authorList>
            <person name="Haridas S."/>
            <person name="Albert R."/>
            <person name="Binder M."/>
            <person name="Bloem J."/>
            <person name="Labutti K."/>
            <person name="Salamov A."/>
            <person name="Andreopoulos B."/>
            <person name="Baker S."/>
            <person name="Barry K."/>
            <person name="Bills G."/>
            <person name="Bluhm B."/>
            <person name="Cannon C."/>
            <person name="Castanera R."/>
            <person name="Culley D."/>
            <person name="Daum C."/>
            <person name="Ezra D."/>
            <person name="Gonzalez J."/>
            <person name="Henrissat B."/>
            <person name="Kuo A."/>
            <person name="Liang C."/>
            <person name="Lipzen A."/>
            <person name="Lutzoni F."/>
            <person name="Magnuson J."/>
            <person name="Mondo S."/>
            <person name="Nolan M."/>
            <person name="Ohm R."/>
            <person name="Pangilinan J."/>
            <person name="Park H.-J."/>
            <person name="Ramirez L."/>
            <person name="Alfaro M."/>
            <person name="Sun H."/>
            <person name="Tritt A."/>
            <person name="Yoshinaga Y."/>
            <person name="Zwiers L.-H."/>
            <person name="Turgeon B."/>
            <person name="Goodwin S."/>
            <person name="Spatafora J."/>
            <person name="Crous P."/>
            <person name="Grigoriev I."/>
        </authorList>
    </citation>
    <scope>NUCLEOTIDE SEQUENCE</scope>
    <source>
        <strain evidence="4">CBS 133067</strain>
    </source>
</reference>
<dbReference type="PANTHER" id="PTHR15665:SF1">
    <property type="entry name" value="PROTEIN ASTEROID HOMOLOG 1"/>
    <property type="match status" value="1"/>
</dbReference>
<dbReference type="InterPro" id="IPR029060">
    <property type="entry name" value="PIN-like_dom_sf"/>
</dbReference>
<protein>
    <recommendedName>
        <fullName evidence="3">Asteroid domain-containing protein</fullName>
    </recommendedName>
</protein>
<evidence type="ECO:0000313" key="4">
    <source>
        <dbReference type="EMBL" id="KAF2097305.1"/>
    </source>
</evidence>